<dbReference type="EMBL" id="RJVJ01000001">
    <property type="protein sequence ID" value="ROR45423.1"/>
    <property type="molecule type" value="Genomic_DNA"/>
</dbReference>
<reference evidence="1 2" key="1">
    <citation type="submission" date="2018-11" db="EMBL/GenBank/DDBJ databases">
        <title>Sequencing the genomes of 1000 actinobacteria strains.</title>
        <authorList>
            <person name="Klenk H.-P."/>
        </authorList>
    </citation>
    <scope>NUCLEOTIDE SEQUENCE [LARGE SCALE GENOMIC DNA]</scope>
    <source>
        <strain evidence="1 2">DSM 44780</strain>
    </source>
</reference>
<organism evidence="1 2">
    <name type="scientific">Kitasatospora cineracea</name>
    <dbReference type="NCBI Taxonomy" id="88074"/>
    <lineage>
        <taxon>Bacteria</taxon>
        <taxon>Bacillati</taxon>
        <taxon>Actinomycetota</taxon>
        <taxon>Actinomycetes</taxon>
        <taxon>Kitasatosporales</taxon>
        <taxon>Streptomycetaceae</taxon>
        <taxon>Kitasatospora</taxon>
    </lineage>
</organism>
<protein>
    <recommendedName>
        <fullName evidence="3">WD40 repeat protein</fullName>
    </recommendedName>
</protein>
<accession>A0A8G1XDT5</accession>
<dbReference type="InterPro" id="IPR011048">
    <property type="entry name" value="Haem_d1_sf"/>
</dbReference>
<dbReference type="AlphaFoldDB" id="A0A8G1XDT5"/>
<dbReference type="OrthoDB" id="9765809at2"/>
<comment type="caution">
    <text evidence="1">The sequence shown here is derived from an EMBL/GenBank/DDBJ whole genome shotgun (WGS) entry which is preliminary data.</text>
</comment>
<evidence type="ECO:0000313" key="2">
    <source>
        <dbReference type="Proteomes" id="UP000267408"/>
    </source>
</evidence>
<proteinExistence type="predicted"/>
<dbReference type="Proteomes" id="UP000267408">
    <property type="component" value="Unassembled WGS sequence"/>
</dbReference>
<evidence type="ECO:0000313" key="1">
    <source>
        <dbReference type="EMBL" id="ROR45423.1"/>
    </source>
</evidence>
<gene>
    <name evidence="1" type="ORF">EDD39_3655</name>
</gene>
<evidence type="ECO:0008006" key="3">
    <source>
        <dbReference type="Google" id="ProtNLM"/>
    </source>
</evidence>
<dbReference type="RefSeq" id="WP_123557351.1">
    <property type="nucleotide sequence ID" value="NZ_RJVJ01000001.1"/>
</dbReference>
<name>A0A8G1XDT5_9ACTN</name>
<sequence>MTAVRTVPVRGGVESLVWDGDDLVDLVGGGRRWAPDGTERDTPVRWGFPFDRAALSPSGRYAAVWAERGTVLAERPEAELPQKDLCFGVTHVPSPIATLSPDGTRLAVARPDAVAVIDLPPHP</sequence>
<dbReference type="SUPFAM" id="SSF51004">
    <property type="entry name" value="C-terminal (heme d1) domain of cytochrome cd1-nitrite reductase"/>
    <property type="match status" value="1"/>
</dbReference>